<proteinExistence type="predicted"/>
<sequence>MVEDYERMSPDEYPYVDRYDPIDDLDYEPPTPAEELLRAVQMLRTSVPSLFTTALPTTPDTSRSLLETFPAEHPASVLTDACKPVLTLHRTDLRTVQARVDLSSTQERSSSLSSGRQSLPCAPWPNFASPSPPTEPPATGTASTPNSTPSPSMTSTRSAGSCRPTGNE</sequence>
<feature type="compositionally biased region" description="Low complexity" evidence="1">
    <location>
        <begin position="137"/>
        <end position="159"/>
    </location>
</feature>
<feature type="compositionally biased region" description="Low complexity" evidence="1">
    <location>
        <begin position="102"/>
        <end position="119"/>
    </location>
</feature>
<comment type="caution">
    <text evidence="2">The sequence shown here is derived from an EMBL/GenBank/DDBJ whole genome shotgun (WGS) entry which is preliminary data.</text>
</comment>
<feature type="region of interest" description="Disordered" evidence="1">
    <location>
        <begin position="1"/>
        <end position="28"/>
    </location>
</feature>
<feature type="compositionally biased region" description="Basic and acidic residues" evidence="1">
    <location>
        <begin position="1"/>
        <end position="21"/>
    </location>
</feature>
<reference evidence="2" key="1">
    <citation type="submission" date="2024-05" db="EMBL/GenBank/DDBJ databases">
        <title>Whole genome shotgun sequence of Streptomyces hydrogenans NBRC 13475.</title>
        <authorList>
            <person name="Komaki H."/>
            <person name="Tamura T."/>
        </authorList>
    </citation>
    <scope>NUCLEOTIDE SEQUENCE</scope>
    <source>
        <strain evidence="2">NBRC 13475</strain>
    </source>
</reference>
<evidence type="ECO:0000256" key="1">
    <source>
        <dbReference type="SAM" id="MobiDB-lite"/>
    </source>
</evidence>
<evidence type="ECO:0000313" key="2">
    <source>
        <dbReference type="EMBL" id="GHI24293.1"/>
    </source>
</evidence>
<dbReference type="EMBL" id="BNDW01000048">
    <property type="protein sequence ID" value="GHI24293.1"/>
    <property type="molecule type" value="Genomic_DNA"/>
</dbReference>
<organism evidence="2 3">
    <name type="scientific">Streptomyces hydrogenans</name>
    <dbReference type="NCBI Taxonomy" id="1873719"/>
    <lineage>
        <taxon>Bacteria</taxon>
        <taxon>Bacillati</taxon>
        <taxon>Actinomycetota</taxon>
        <taxon>Actinomycetes</taxon>
        <taxon>Kitasatosporales</taxon>
        <taxon>Streptomycetaceae</taxon>
        <taxon>Streptomyces</taxon>
    </lineage>
</organism>
<dbReference type="Proteomes" id="UP001052739">
    <property type="component" value="Unassembled WGS sequence"/>
</dbReference>
<accession>A0ABQ3PGZ3</accession>
<protein>
    <submittedName>
        <fullName evidence="2">Uncharacterized protein</fullName>
    </submittedName>
</protein>
<keyword evidence="3" id="KW-1185">Reference proteome</keyword>
<evidence type="ECO:0000313" key="3">
    <source>
        <dbReference type="Proteomes" id="UP001052739"/>
    </source>
</evidence>
<gene>
    <name evidence="2" type="ORF">Shyd_56640</name>
</gene>
<feature type="region of interest" description="Disordered" evidence="1">
    <location>
        <begin position="99"/>
        <end position="168"/>
    </location>
</feature>
<name>A0ABQ3PGZ3_9ACTN</name>